<evidence type="ECO:0000313" key="1">
    <source>
        <dbReference type="EMBL" id="GIY69849.1"/>
    </source>
</evidence>
<proteinExistence type="predicted"/>
<gene>
    <name evidence="1" type="ORF">CEXT_379961</name>
</gene>
<keyword evidence="2" id="KW-1185">Reference proteome</keyword>
<reference evidence="1 2" key="1">
    <citation type="submission" date="2021-06" db="EMBL/GenBank/DDBJ databases">
        <title>Caerostris extrusa draft genome.</title>
        <authorList>
            <person name="Kono N."/>
            <person name="Arakawa K."/>
        </authorList>
    </citation>
    <scope>NUCLEOTIDE SEQUENCE [LARGE SCALE GENOMIC DNA]</scope>
</reference>
<name>A0AAV4VIQ2_CAEEX</name>
<evidence type="ECO:0000313" key="2">
    <source>
        <dbReference type="Proteomes" id="UP001054945"/>
    </source>
</evidence>
<comment type="caution">
    <text evidence="1">The sequence shown here is derived from an EMBL/GenBank/DDBJ whole genome shotgun (WGS) entry which is preliminary data.</text>
</comment>
<dbReference type="AlphaFoldDB" id="A0AAV4VIQ2"/>
<sequence length="100" mass="11749">MYTCPKVCFKMANVSFFLQLQKASADHKVQSGCRLGWPGCRFYVKNLSSRCCFPSFYSERGLNSASWQERSAQRGRVESNTELFYRKNIKCIKYFNVKYK</sequence>
<dbReference type="Proteomes" id="UP001054945">
    <property type="component" value="Unassembled WGS sequence"/>
</dbReference>
<protein>
    <submittedName>
        <fullName evidence="1">Uncharacterized protein</fullName>
    </submittedName>
</protein>
<accession>A0AAV4VIQ2</accession>
<dbReference type="EMBL" id="BPLR01014599">
    <property type="protein sequence ID" value="GIY69849.1"/>
    <property type="molecule type" value="Genomic_DNA"/>
</dbReference>
<organism evidence="1 2">
    <name type="scientific">Caerostris extrusa</name>
    <name type="common">Bark spider</name>
    <name type="synonym">Caerostris bankana</name>
    <dbReference type="NCBI Taxonomy" id="172846"/>
    <lineage>
        <taxon>Eukaryota</taxon>
        <taxon>Metazoa</taxon>
        <taxon>Ecdysozoa</taxon>
        <taxon>Arthropoda</taxon>
        <taxon>Chelicerata</taxon>
        <taxon>Arachnida</taxon>
        <taxon>Araneae</taxon>
        <taxon>Araneomorphae</taxon>
        <taxon>Entelegynae</taxon>
        <taxon>Araneoidea</taxon>
        <taxon>Araneidae</taxon>
        <taxon>Caerostris</taxon>
    </lineage>
</organism>